<accession>A0A0D2PEP0</accession>
<evidence type="ECO:0000313" key="3">
    <source>
        <dbReference type="Proteomes" id="UP000054270"/>
    </source>
</evidence>
<evidence type="ECO:0000313" key="2">
    <source>
        <dbReference type="EMBL" id="KJA29214.1"/>
    </source>
</evidence>
<dbReference type="OMA" id="NENGTWP"/>
<reference evidence="3" key="1">
    <citation type="submission" date="2014-04" db="EMBL/GenBank/DDBJ databases">
        <title>Evolutionary Origins and Diversification of the Mycorrhizal Mutualists.</title>
        <authorList>
            <consortium name="DOE Joint Genome Institute"/>
            <consortium name="Mycorrhizal Genomics Consortium"/>
            <person name="Kohler A."/>
            <person name="Kuo A."/>
            <person name="Nagy L.G."/>
            <person name="Floudas D."/>
            <person name="Copeland A."/>
            <person name="Barry K.W."/>
            <person name="Cichocki N."/>
            <person name="Veneault-Fourrey C."/>
            <person name="LaButti K."/>
            <person name="Lindquist E.A."/>
            <person name="Lipzen A."/>
            <person name="Lundell T."/>
            <person name="Morin E."/>
            <person name="Murat C."/>
            <person name="Riley R."/>
            <person name="Ohm R."/>
            <person name="Sun H."/>
            <person name="Tunlid A."/>
            <person name="Henrissat B."/>
            <person name="Grigoriev I.V."/>
            <person name="Hibbett D.S."/>
            <person name="Martin F."/>
        </authorList>
    </citation>
    <scope>NUCLEOTIDE SEQUENCE [LARGE SCALE GENOMIC DNA]</scope>
    <source>
        <strain evidence="3">FD-334 SS-4</strain>
    </source>
</reference>
<dbReference type="EMBL" id="KN817519">
    <property type="protein sequence ID" value="KJA29214.1"/>
    <property type="molecule type" value="Genomic_DNA"/>
</dbReference>
<feature type="transmembrane region" description="Helical" evidence="1">
    <location>
        <begin position="45"/>
        <end position="69"/>
    </location>
</feature>
<dbReference type="AlphaFoldDB" id="A0A0D2PEP0"/>
<keyword evidence="1" id="KW-1133">Transmembrane helix</keyword>
<organism evidence="2 3">
    <name type="scientific">Hypholoma sublateritium (strain FD-334 SS-4)</name>
    <dbReference type="NCBI Taxonomy" id="945553"/>
    <lineage>
        <taxon>Eukaryota</taxon>
        <taxon>Fungi</taxon>
        <taxon>Dikarya</taxon>
        <taxon>Basidiomycota</taxon>
        <taxon>Agaricomycotina</taxon>
        <taxon>Agaricomycetes</taxon>
        <taxon>Agaricomycetidae</taxon>
        <taxon>Agaricales</taxon>
        <taxon>Agaricineae</taxon>
        <taxon>Strophariaceae</taxon>
        <taxon>Hypholoma</taxon>
    </lineage>
</organism>
<evidence type="ECO:0008006" key="4">
    <source>
        <dbReference type="Google" id="ProtNLM"/>
    </source>
</evidence>
<dbReference type="OrthoDB" id="3226059at2759"/>
<feature type="transmembrane region" description="Helical" evidence="1">
    <location>
        <begin position="12"/>
        <end position="33"/>
    </location>
</feature>
<keyword evidence="3" id="KW-1185">Reference proteome</keyword>
<keyword evidence="1" id="KW-0472">Membrane</keyword>
<proteinExistence type="predicted"/>
<dbReference type="Proteomes" id="UP000054270">
    <property type="component" value="Unassembled WGS sequence"/>
</dbReference>
<dbReference type="STRING" id="945553.A0A0D2PEP0"/>
<name>A0A0D2PEP0_HYPSF</name>
<sequence>MAFAEAQYHPFLFGAMMLAGLAELGLTAFLISAGNENGTWPRPRYHALLIMFCFNAAWTTLFATAYILFYVDGGRYVLANVASSVVWLFVTAALWGVAAGVTHDTRTGGDCAHFATISRCRQSLTVEAIGWTEFGLCVIALGGTCAWVWSERWTRRWSPKQDVEGGSQAQLVVRARR</sequence>
<feature type="transmembrane region" description="Helical" evidence="1">
    <location>
        <begin position="76"/>
        <end position="98"/>
    </location>
</feature>
<keyword evidence="1" id="KW-0812">Transmembrane</keyword>
<feature type="transmembrane region" description="Helical" evidence="1">
    <location>
        <begin position="128"/>
        <end position="150"/>
    </location>
</feature>
<gene>
    <name evidence="2" type="ORF">HYPSUDRAFT_499442</name>
</gene>
<evidence type="ECO:0000256" key="1">
    <source>
        <dbReference type="SAM" id="Phobius"/>
    </source>
</evidence>
<protein>
    <recommendedName>
        <fullName evidence="4">MARVEL domain-containing protein</fullName>
    </recommendedName>
</protein>